<dbReference type="Gene3D" id="3.30.450.40">
    <property type="match status" value="2"/>
</dbReference>
<feature type="domain" description="GAF" evidence="3">
    <location>
        <begin position="235"/>
        <end position="380"/>
    </location>
</feature>
<dbReference type="SUPFAM" id="SSF55785">
    <property type="entry name" value="PYP-like sensor domain (PAS domain)"/>
    <property type="match status" value="1"/>
</dbReference>
<organism evidence="4">
    <name type="scientific">uncultured Thermomicrobiales bacterium</name>
    <dbReference type="NCBI Taxonomy" id="1645740"/>
    <lineage>
        <taxon>Bacteria</taxon>
        <taxon>Pseudomonadati</taxon>
        <taxon>Thermomicrobiota</taxon>
        <taxon>Thermomicrobia</taxon>
        <taxon>Thermomicrobiales</taxon>
        <taxon>environmental samples</taxon>
    </lineage>
</organism>
<dbReference type="Pfam" id="PF00512">
    <property type="entry name" value="HisKA"/>
    <property type="match status" value="1"/>
</dbReference>
<dbReference type="SMART" id="SM00065">
    <property type="entry name" value="GAF"/>
    <property type="match status" value="2"/>
</dbReference>
<dbReference type="Pfam" id="PF01590">
    <property type="entry name" value="GAF"/>
    <property type="match status" value="1"/>
</dbReference>
<dbReference type="InterPro" id="IPR003018">
    <property type="entry name" value="GAF"/>
</dbReference>
<evidence type="ECO:0000256" key="1">
    <source>
        <dbReference type="ARBA" id="ARBA00000085"/>
    </source>
</evidence>
<dbReference type="CDD" id="cd00082">
    <property type="entry name" value="HisKA"/>
    <property type="match status" value="1"/>
</dbReference>
<gene>
    <name evidence="4" type="ORF">AVDCRST_MAG73-2257</name>
</gene>
<reference evidence="4" key="1">
    <citation type="submission" date="2020-02" db="EMBL/GenBank/DDBJ databases">
        <authorList>
            <person name="Meier V. D."/>
        </authorList>
    </citation>
    <scope>NUCLEOTIDE SEQUENCE</scope>
    <source>
        <strain evidence="4">AVDCRST_MAG73</strain>
    </source>
</reference>
<name>A0A6J4UC42_9BACT</name>
<dbReference type="EMBL" id="CADCWE010000142">
    <property type="protein sequence ID" value="CAA9544320.1"/>
    <property type="molecule type" value="Genomic_DNA"/>
</dbReference>
<proteinExistence type="predicted"/>
<dbReference type="AlphaFoldDB" id="A0A6J4UC42"/>
<dbReference type="Pfam" id="PF13185">
    <property type="entry name" value="GAF_2"/>
    <property type="match status" value="1"/>
</dbReference>
<feature type="domain" description="GAF" evidence="3">
    <location>
        <begin position="63"/>
        <end position="214"/>
    </location>
</feature>
<dbReference type="Gene3D" id="3.30.450.20">
    <property type="entry name" value="PAS domain"/>
    <property type="match status" value="1"/>
</dbReference>
<dbReference type="SUPFAM" id="SSF55781">
    <property type="entry name" value="GAF domain-like"/>
    <property type="match status" value="2"/>
</dbReference>
<dbReference type="InterPro" id="IPR036097">
    <property type="entry name" value="HisK_dim/P_sf"/>
</dbReference>
<dbReference type="SUPFAM" id="SSF47384">
    <property type="entry name" value="Homodimeric domain of signal transducing histidine kinase"/>
    <property type="match status" value="1"/>
</dbReference>
<dbReference type="InterPro" id="IPR000014">
    <property type="entry name" value="PAS"/>
</dbReference>
<accession>A0A6J4UC42</accession>
<sequence>MVAISDLDHADAPAPPVCPGCGKTNRGGAAFCDGCGKPLTGPVDRTIDAVLPRVARAVMGNLELEPMLREVARACLGAAGAESCTIERWLPATDELVVLAEESVSDWFQGPVAPGTRYALADWPSARVALGGRVGRYTAGDPALSDRERAARAAWRVRAFVDVPILARDQCVGLLELASRDERAFSPDRIASCVELAAYAGLGIERAEAFARERKLAARLQTVAPAATSTAQQLDPDRLLDDLPALIRDAFGSYLVNVFLVDETDGGLIVRANVGYPGPSPVGLRMPQGAGVCGRVAATGETYLVVDVRTDPHYLQGPDLFGTRSELAAPIRVGDRVAGVLDVQSEVPGAFDAEDATALQALAGAVGVAIHNASLFRRVRSDEARLRAILDAVPSPLTVYDEAWRVELANKAVLDLYDSPLPDLTGTPFAEMAGAAAERLLDPPAFFLSPNGCQAATPDAELRFVDPPGTFVRRVTALEVDEQPSGHVVLYQDVTAERTALRAKDEILSVTAHELRTPLTALLGFLDLLAVQIARPEPDLAKIG</sequence>
<evidence type="ECO:0000256" key="2">
    <source>
        <dbReference type="ARBA" id="ARBA00012438"/>
    </source>
</evidence>
<dbReference type="InterPro" id="IPR029016">
    <property type="entry name" value="GAF-like_dom_sf"/>
</dbReference>
<evidence type="ECO:0000259" key="3">
    <source>
        <dbReference type="SMART" id="SM00065"/>
    </source>
</evidence>
<dbReference type="EC" id="2.7.13.3" evidence="2"/>
<dbReference type="GO" id="GO:0000155">
    <property type="term" value="F:phosphorelay sensor kinase activity"/>
    <property type="evidence" value="ECO:0007669"/>
    <property type="project" value="InterPro"/>
</dbReference>
<dbReference type="InterPro" id="IPR035965">
    <property type="entry name" value="PAS-like_dom_sf"/>
</dbReference>
<comment type="catalytic activity">
    <reaction evidence="1">
        <text>ATP + protein L-histidine = ADP + protein N-phospho-L-histidine.</text>
        <dbReference type="EC" id="2.7.13.3"/>
    </reaction>
</comment>
<dbReference type="Pfam" id="PF13188">
    <property type="entry name" value="PAS_8"/>
    <property type="match status" value="1"/>
</dbReference>
<dbReference type="InterPro" id="IPR003661">
    <property type="entry name" value="HisK_dim/P_dom"/>
</dbReference>
<feature type="non-terminal residue" evidence="4">
    <location>
        <position position="544"/>
    </location>
</feature>
<dbReference type="Gene3D" id="1.10.287.130">
    <property type="match status" value="1"/>
</dbReference>
<protein>
    <recommendedName>
        <fullName evidence="2">histidine kinase</fullName>
        <ecNumber evidence="2">2.7.13.3</ecNumber>
    </recommendedName>
</protein>
<evidence type="ECO:0000313" key="4">
    <source>
        <dbReference type="EMBL" id="CAA9544320.1"/>
    </source>
</evidence>